<feature type="domain" description="Big-1" evidence="3">
    <location>
        <begin position="388"/>
        <end position="482"/>
    </location>
</feature>
<reference evidence="4 5" key="1">
    <citation type="submission" date="2021-03" db="EMBL/GenBank/DDBJ databases">
        <title>Complete genome sequence of Streptomyces cyanogenus S136, producer of anticancer angucycline landomycin A.</title>
        <authorList>
            <person name="Hrab P."/>
            <person name="Ruckert C."/>
            <person name="Busche T."/>
            <person name="Ostash I."/>
            <person name="Kalinowski J."/>
            <person name="Fedorenko V."/>
            <person name="Yushchuk O."/>
            <person name="Ostash B."/>
        </authorList>
    </citation>
    <scope>NUCLEOTIDE SEQUENCE [LARGE SCALE GENOMIC DNA]</scope>
    <source>
        <strain evidence="4 5">S136</strain>
    </source>
</reference>
<dbReference type="InterPro" id="IPR003344">
    <property type="entry name" value="Big_1_dom"/>
</dbReference>
<dbReference type="PROSITE" id="PS51127">
    <property type="entry name" value="BIG1"/>
    <property type="match status" value="4"/>
</dbReference>
<name>A0ABX7TVW1_STRCY</name>
<dbReference type="InterPro" id="IPR013783">
    <property type="entry name" value="Ig-like_fold"/>
</dbReference>
<evidence type="ECO:0000256" key="1">
    <source>
        <dbReference type="ARBA" id="ARBA00010116"/>
    </source>
</evidence>
<dbReference type="RefSeq" id="WP_208032982.1">
    <property type="nucleotide sequence ID" value="NZ_CP071839.1"/>
</dbReference>
<evidence type="ECO:0000313" key="5">
    <source>
        <dbReference type="Proteomes" id="UP000663908"/>
    </source>
</evidence>
<feature type="domain" description="Big-1" evidence="3">
    <location>
        <begin position="288"/>
        <end position="382"/>
    </location>
</feature>
<evidence type="ECO:0000313" key="4">
    <source>
        <dbReference type="EMBL" id="QTD99390.1"/>
    </source>
</evidence>
<comment type="similarity">
    <text evidence="1">Belongs to the intimin/invasin family.</text>
</comment>
<gene>
    <name evidence="4" type="ORF">S1361_18710</name>
</gene>
<feature type="domain" description="Big-1" evidence="3">
    <location>
        <begin position="188"/>
        <end position="282"/>
    </location>
</feature>
<feature type="chain" id="PRO_5045502071" evidence="2">
    <location>
        <begin position="23"/>
        <end position="590"/>
    </location>
</feature>
<feature type="signal peptide" evidence="2">
    <location>
        <begin position="1"/>
        <end position="22"/>
    </location>
</feature>
<dbReference type="SUPFAM" id="SSF49373">
    <property type="entry name" value="Invasin/intimin cell-adhesion fragments"/>
    <property type="match status" value="4"/>
</dbReference>
<keyword evidence="5" id="KW-1185">Reference proteome</keyword>
<dbReference type="Gene3D" id="2.60.40.10">
    <property type="entry name" value="Immunoglobulins"/>
    <property type="match status" value="4"/>
</dbReference>
<feature type="domain" description="Big-1" evidence="3">
    <location>
        <begin position="488"/>
        <end position="582"/>
    </location>
</feature>
<proteinExistence type="inferred from homology"/>
<dbReference type="EMBL" id="CP071839">
    <property type="protein sequence ID" value="QTD99390.1"/>
    <property type="molecule type" value="Genomic_DNA"/>
</dbReference>
<keyword evidence="2" id="KW-0732">Signal</keyword>
<protein>
    <submittedName>
        <fullName evidence="4">Bacterial Ig-like domain (Group 1)</fullName>
    </submittedName>
</protein>
<dbReference type="Proteomes" id="UP000663908">
    <property type="component" value="Chromosome"/>
</dbReference>
<organism evidence="4 5">
    <name type="scientific">Streptomyces cyanogenus</name>
    <dbReference type="NCBI Taxonomy" id="80860"/>
    <lineage>
        <taxon>Bacteria</taxon>
        <taxon>Bacillati</taxon>
        <taxon>Actinomycetota</taxon>
        <taxon>Actinomycetes</taxon>
        <taxon>Kitasatosporales</taxon>
        <taxon>Streptomycetaceae</taxon>
        <taxon>Streptomyces</taxon>
    </lineage>
</organism>
<evidence type="ECO:0000259" key="3">
    <source>
        <dbReference type="PROSITE" id="PS51127"/>
    </source>
</evidence>
<sequence length="590" mass="55301">MAVIIIPSTVAACSIFSAIATGAPAGATSAVFTYDGAAPQTLPVVNGVAGAATFTAVGSGAQQVSVTYLDAGGAQVGTTSGTVTVTAAPAGTISTTLSAPGVGTTTATTTLTCSGGLASVNGTLTYTLPGGATVTAAVVNGVVAPTDLGVALTAGQTVSVSFTPAPGSCAACTFAAVTVTVPPPPPCMVFLLPPSGTVVAGQPTSLTAVVLCNGVPVSGASVTFSGGGATPVTVTTNALGIATGSLTFPTAGPATVTATVTAAGTACSCTNVSSNPITVNVTAPPTCSVVLRPVVGPVVVGQPTTVTAVVLCNGVPVSGASVTFSGGGATPVTVTTNALGIATGSLTFPTAGPATVTATVTAAGTTCSCTNVSSNPITVNVTAPPTCSVVLRPVVGPVVVGQPTTVTAVVLCNGVPVSGASVTFSGGGATPVTVTTNALGIATGSLTFPTAGPATVTATVTAAGTTCSCTNVSSTPVTVTVTIPPTCMVFLLPPSGTVVAGQPISLTAVVLCNGVPVSGASVTFSGGGATPVTVTTNALGIATGSLTFPTAGPATVTATVTAAGTTCSCTNVSSTPITVTVTGAGTSVTL</sequence>
<accession>A0ABX7TVW1</accession>
<evidence type="ECO:0000256" key="2">
    <source>
        <dbReference type="SAM" id="SignalP"/>
    </source>
</evidence>
<dbReference type="SMART" id="SM00634">
    <property type="entry name" value="BID_1"/>
    <property type="match status" value="4"/>
</dbReference>
<dbReference type="InterPro" id="IPR008964">
    <property type="entry name" value="Invasin/intimin_cell_adhesion"/>
</dbReference>